<dbReference type="InterPro" id="IPR011682">
    <property type="entry name" value="Glyco_hydro_38_C"/>
</dbReference>
<dbReference type="InterPro" id="IPR000602">
    <property type="entry name" value="Glyco_hydro_38_N"/>
</dbReference>
<evidence type="ECO:0000313" key="6">
    <source>
        <dbReference type="EMBL" id="OTP11946.1"/>
    </source>
</evidence>
<comment type="caution">
    <text evidence="6">The sequence shown here is derived from an EMBL/GenBank/DDBJ whole genome shotgun (WGS) entry which is preliminary data.</text>
</comment>
<dbReference type="PANTHER" id="PTHR46017">
    <property type="entry name" value="ALPHA-MANNOSIDASE 2C1"/>
    <property type="match status" value="1"/>
</dbReference>
<keyword evidence="3" id="KW-0378">Hydrolase</keyword>
<keyword evidence="7" id="KW-1185">Reference proteome</keyword>
<dbReference type="InterPro" id="IPR027291">
    <property type="entry name" value="Glyco_hydro_38_N_sf"/>
</dbReference>
<dbReference type="Proteomes" id="UP000194933">
    <property type="component" value="Unassembled WGS sequence"/>
</dbReference>
<dbReference type="Gene3D" id="1.20.1270.50">
    <property type="entry name" value="Glycoside hydrolase family 38, central domain"/>
    <property type="match status" value="1"/>
</dbReference>
<evidence type="ECO:0000256" key="1">
    <source>
        <dbReference type="ARBA" id="ARBA00009792"/>
    </source>
</evidence>
<dbReference type="NCBIfam" id="NF007331">
    <property type="entry name" value="PRK09819.1"/>
    <property type="match status" value="1"/>
</dbReference>
<dbReference type="GO" id="GO:0009313">
    <property type="term" value="P:oligosaccharide catabolic process"/>
    <property type="evidence" value="ECO:0007669"/>
    <property type="project" value="TreeGrafter"/>
</dbReference>
<dbReference type="Gene3D" id="3.20.110.10">
    <property type="entry name" value="Glycoside hydrolase 38, N terminal domain"/>
    <property type="match status" value="1"/>
</dbReference>
<comment type="similarity">
    <text evidence="1">Belongs to the glycosyl hydrolase 38 family.</text>
</comment>
<protein>
    <recommendedName>
        <fullName evidence="5">Glycoside hydrolase family 38 central domain-containing protein</fullName>
    </recommendedName>
</protein>
<dbReference type="GO" id="GO:0046872">
    <property type="term" value="F:metal ion binding"/>
    <property type="evidence" value="ECO:0007669"/>
    <property type="project" value="UniProtKB-KW"/>
</dbReference>
<dbReference type="GO" id="GO:0006013">
    <property type="term" value="P:mannose metabolic process"/>
    <property type="evidence" value="ECO:0007669"/>
    <property type="project" value="InterPro"/>
</dbReference>
<evidence type="ECO:0000256" key="3">
    <source>
        <dbReference type="ARBA" id="ARBA00022801"/>
    </source>
</evidence>
<dbReference type="SUPFAM" id="SSF74650">
    <property type="entry name" value="Galactose mutarotase-like"/>
    <property type="match status" value="1"/>
</dbReference>
<keyword evidence="4" id="KW-0326">Glycosidase</keyword>
<evidence type="ECO:0000256" key="2">
    <source>
        <dbReference type="ARBA" id="ARBA00022723"/>
    </source>
</evidence>
<dbReference type="AlphaFoldDB" id="A0A2C9XRA3"/>
<dbReference type="InterPro" id="IPR037094">
    <property type="entry name" value="Glyco_hydro_38_cen_sf"/>
</dbReference>
<organism evidence="6 7">
    <name type="scientific">Candidatus Enterococcus wittei</name>
    <dbReference type="NCBI Taxonomy" id="1987383"/>
    <lineage>
        <taxon>Bacteria</taxon>
        <taxon>Bacillati</taxon>
        <taxon>Bacillota</taxon>
        <taxon>Bacilli</taxon>
        <taxon>Lactobacillales</taxon>
        <taxon>Enterococcaceae</taxon>
        <taxon>Enterococcus</taxon>
    </lineage>
</organism>
<dbReference type="SUPFAM" id="SSF88713">
    <property type="entry name" value="Glycoside hydrolase/deacetylase"/>
    <property type="match status" value="1"/>
</dbReference>
<feature type="domain" description="Glycoside hydrolase family 38 central" evidence="5">
    <location>
        <begin position="278"/>
        <end position="356"/>
    </location>
</feature>
<dbReference type="STRING" id="1987383.A5844_000161"/>
<dbReference type="SMART" id="SM00872">
    <property type="entry name" value="Alpha-mann_mid"/>
    <property type="match status" value="1"/>
</dbReference>
<dbReference type="InterPro" id="IPR028995">
    <property type="entry name" value="Glyco_hydro_57/38_cen_sf"/>
</dbReference>
<dbReference type="Pfam" id="PF07748">
    <property type="entry name" value="Glyco_hydro_38C"/>
    <property type="match status" value="1"/>
</dbReference>
<dbReference type="Pfam" id="PF01074">
    <property type="entry name" value="Glyco_hydro_38N"/>
    <property type="match status" value="1"/>
</dbReference>
<dbReference type="GO" id="GO:0030246">
    <property type="term" value="F:carbohydrate binding"/>
    <property type="evidence" value="ECO:0007669"/>
    <property type="project" value="InterPro"/>
</dbReference>
<dbReference type="PANTHER" id="PTHR46017:SF2">
    <property type="entry name" value="MANNOSYLGLYCERATE HYDROLASE"/>
    <property type="match status" value="1"/>
</dbReference>
<sequence>MKKTVHVVPHTHWDREWYFTTSRSKVYLMHDLKRVIELLETKPGYDHFVLDGQASLLDDYLQWRPQDRDRIKSLVQAGKLIIGPWYTQTDQLVISGESIVRNLLYGTRICKEFGKYMNVGYVPDSFGQAASMPQIYQEFGMEDTMFWRGVSDDDIEHTEYQWQGEDGSVVNVYQIPSGYYIGGAIPEGEEALRSFLQEEPFKTTWGRSTTNQVYFPNGFDQAPARENLPELIERMNEEYEDEFVLQISTIENYIHSVKERHPELEKISGELINGKLMRIHKTIFSSRSDLKKLNTQIQFYLVNIMEPTLVMAEALGFEYPVETVCEIWKLMFENAAHDSIGSCVSDTTNEDVYMRYKQARDISENLVELTLRQISTHIQNDQAKQITFTLFNPMDVTRREVIETEVYVTQEKFAIYDEKGREINYTLLDLVDQTAYILNQGNILDPSKKMYVPEQVFKAKIAIHSNEIPSFGYTQYTIDLSGDTYKSLAEVADRSLENDYYQIDIENDGSLTILDKQTNYRYQNQAILEENGDDGDSFNYSPPEVDMVIRSTDYFKGAHVEKSEILQKATLSFELEVPKTLEERKQGITSVILPVAMTIRLKANHPVIDFTIDVDNRRVDSHRLCILFDSAIQSKTSIADHQFGLIERPVVFEEEMKRWQENQENWNEMPIAIETCQSFVTLTNGERGVAVMPKAVREYEIIGGEYSIIRMTIFRTYGFMGKENLMYRPGRASGETVIETPAAQCHKQMTFDLSVYYYQGDVNKGNVSNVTRAVNTPIQVYELAEFLNTRLRFTLSDVPKNLPISFSLLETTGTLSFSLAKHAEERPGMIFRFYNGGKGKQLSESIHFKKSIKMAELVDLQEQTKETLVVADNHLVIPAIGHSKFVTIYVEFE</sequence>
<dbReference type="Pfam" id="PF09261">
    <property type="entry name" value="Alpha-mann_mid"/>
    <property type="match status" value="1"/>
</dbReference>
<evidence type="ECO:0000313" key="7">
    <source>
        <dbReference type="Proteomes" id="UP000194933"/>
    </source>
</evidence>
<evidence type="ECO:0000259" key="5">
    <source>
        <dbReference type="SMART" id="SM00872"/>
    </source>
</evidence>
<dbReference type="InterPro" id="IPR015341">
    <property type="entry name" value="Glyco_hydro_38_cen"/>
</dbReference>
<proteinExistence type="inferred from homology"/>
<gene>
    <name evidence="6" type="ORF">A5844_000161</name>
</gene>
<keyword evidence="2" id="KW-0479">Metal-binding</keyword>
<reference evidence="6 7" key="1">
    <citation type="submission" date="2017-05" db="EMBL/GenBank/DDBJ databases">
        <title>The Genome Sequence of Enterococcus sp. 10A9_DIV0425.</title>
        <authorList>
            <consortium name="The Broad Institute Genomics Platform"/>
            <consortium name="The Broad Institute Genomic Center for Infectious Diseases"/>
            <person name="Earl A."/>
            <person name="Manson A."/>
            <person name="Schwartman J."/>
            <person name="Gilmore M."/>
            <person name="Abouelleil A."/>
            <person name="Cao P."/>
            <person name="Chapman S."/>
            <person name="Cusick C."/>
            <person name="Shea T."/>
            <person name="Young S."/>
            <person name="Neafsey D."/>
            <person name="Nusbaum C."/>
            <person name="Birren B."/>
        </authorList>
    </citation>
    <scope>NUCLEOTIDE SEQUENCE [LARGE SCALE GENOMIC DNA]</scope>
    <source>
        <strain evidence="6 7">10A9_DIV0425</strain>
    </source>
</reference>
<dbReference type="EMBL" id="NGMO01000001">
    <property type="protein sequence ID" value="OTP11946.1"/>
    <property type="molecule type" value="Genomic_DNA"/>
</dbReference>
<dbReference type="InterPro" id="IPR011330">
    <property type="entry name" value="Glyco_hydro/deAcase_b/a-brl"/>
</dbReference>
<evidence type="ECO:0000256" key="4">
    <source>
        <dbReference type="ARBA" id="ARBA00023295"/>
    </source>
</evidence>
<dbReference type="SUPFAM" id="SSF88688">
    <property type="entry name" value="Families 57/38 glycoside transferase middle domain"/>
    <property type="match status" value="1"/>
</dbReference>
<dbReference type="GO" id="GO:0004559">
    <property type="term" value="F:alpha-mannosidase activity"/>
    <property type="evidence" value="ECO:0007669"/>
    <property type="project" value="InterPro"/>
</dbReference>
<dbReference type="CDD" id="cd10815">
    <property type="entry name" value="GH38N_AMII_EcMngB_like"/>
    <property type="match status" value="1"/>
</dbReference>
<dbReference type="InterPro" id="IPR011013">
    <property type="entry name" value="Gal_mutarotase_sf_dom"/>
</dbReference>
<accession>A0A2C9XRA3</accession>
<dbReference type="Gene3D" id="2.70.98.30">
    <property type="entry name" value="Golgi alpha-mannosidase II, domain 4"/>
    <property type="match status" value="1"/>
</dbReference>
<dbReference type="RefSeq" id="WP_086283174.1">
    <property type="nucleotide sequence ID" value="NZ_NGMO01000001.1"/>
</dbReference>
<name>A0A2C9XRA3_9ENTE</name>